<dbReference type="EMBL" id="FNGI01000005">
    <property type="protein sequence ID" value="SDL63377.1"/>
    <property type="molecule type" value="Genomic_DNA"/>
</dbReference>
<name>A0A1G9LNN6_9GAMM</name>
<evidence type="ECO:0000313" key="1">
    <source>
        <dbReference type="EMBL" id="SDL63377.1"/>
    </source>
</evidence>
<dbReference type="Proteomes" id="UP000198654">
    <property type="component" value="Unassembled WGS sequence"/>
</dbReference>
<reference evidence="1 2" key="1">
    <citation type="submission" date="2016-10" db="EMBL/GenBank/DDBJ databases">
        <authorList>
            <person name="de Groot N.N."/>
        </authorList>
    </citation>
    <scope>NUCLEOTIDE SEQUENCE [LARGE SCALE GENOMIC DNA]</scope>
    <source>
        <strain evidence="1 2">DSM 14789</strain>
    </source>
</reference>
<keyword evidence="2" id="KW-1185">Reference proteome</keyword>
<protein>
    <submittedName>
        <fullName evidence="1">Uncharacterized protein</fullName>
    </submittedName>
</protein>
<dbReference type="AlphaFoldDB" id="A0A1G9LNN6"/>
<sequence>MDMLIDRMFKSTQNANRAIDETLRYVEASNQRMATTSEFNDFR</sequence>
<organism evidence="1 2">
    <name type="scientific">Modicisalibacter muralis</name>
    <dbReference type="NCBI Taxonomy" id="119000"/>
    <lineage>
        <taxon>Bacteria</taxon>
        <taxon>Pseudomonadati</taxon>
        <taxon>Pseudomonadota</taxon>
        <taxon>Gammaproteobacteria</taxon>
        <taxon>Oceanospirillales</taxon>
        <taxon>Halomonadaceae</taxon>
        <taxon>Modicisalibacter</taxon>
    </lineage>
</organism>
<gene>
    <name evidence="1" type="ORF">SAMN05661010_02170</name>
</gene>
<evidence type="ECO:0000313" key="2">
    <source>
        <dbReference type="Proteomes" id="UP000198654"/>
    </source>
</evidence>
<accession>A0A1G9LNN6</accession>
<proteinExistence type="predicted"/>